<dbReference type="STRING" id="157838.AN964_11510"/>
<accession>A0A0Q3WVB9</accession>
<protein>
    <submittedName>
        <fullName evidence="1">Uncharacterized protein</fullName>
    </submittedName>
</protein>
<gene>
    <name evidence="1" type="ORF">AN964_11510</name>
</gene>
<keyword evidence="2" id="KW-1185">Reference proteome</keyword>
<comment type="caution">
    <text evidence="1">The sequence shown here is derived from an EMBL/GenBank/DDBJ whole genome shotgun (WGS) entry which is preliminary data.</text>
</comment>
<organism evidence="1 2">
    <name type="scientific">Heyndrickxia shackletonii</name>
    <dbReference type="NCBI Taxonomy" id="157838"/>
    <lineage>
        <taxon>Bacteria</taxon>
        <taxon>Bacillati</taxon>
        <taxon>Bacillota</taxon>
        <taxon>Bacilli</taxon>
        <taxon>Bacillales</taxon>
        <taxon>Bacillaceae</taxon>
        <taxon>Heyndrickxia</taxon>
    </lineage>
</organism>
<reference evidence="1 2" key="1">
    <citation type="submission" date="2015-09" db="EMBL/GenBank/DDBJ databases">
        <title>Genome sequencing project for genomic taxonomy and phylogenomics of Bacillus-like bacteria.</title>
        <authorList>
            <person name="Liu B."/>
            <person name="Wang J."/>
            <person name="Zhu Y."/>
            <person name="Liu G."/>
            <person name="Chen Q."/>
            <person name="Chen Z."/>
            <person name="Lan J."/>
            <person name="Che J."/>
            <person name="Ge C."/>
            <person name="Shi H."/>
            <person name="Pan Z."/>
            <person name="Liu X."/>
        </authorList>
    </citation>
    <scope>NUCLEOTIDE SEQUENCE [LARGE SCALE GENOMIC DNA]</scope>
    <source>
        <strain evidence="1 2">LMG 18435</strain>
    </source>
</reference>
<evidence type="ECO:0000313" key="1">
    <source>
        <dbReference type="EMBL" id="KQL55471.1"/>
    </source>
</evidence>
<proteinExistence type="predicted"/>
<name>A0A0Q3WVB9_9BACI</name>
<dbReference type="PATRIC" id="fig|157838.3.peg.2535"/>
<sequence>MSFTQEQLDEAIQNAKNEWVEKELNPIITERDELLQFKPKDLSDEEKALQTKQQELFDKEIQFELKSAGLEQFAGVVKVTNTDELTTVIESLTGIVNDIKVSLGYIPDNHKQQNEYDTFAQKNDTKGMIATKLSKLFG</sequence>
<dbReference type="EMBL" id="LJJC01000004">
    <property type="protein sequence ID" value="KQL55471.1"/>
    <property type="molecule type" value="Genomic_DNA"/>
</dbReference>
<dbReference type="Proteomes" id="UP000051888">
    <property type="component" value="Unassembled WGS sequence"/>
</dbReference>
<dbReference type="AlphaFoldDB" id="A0A0Q3WVB9"/>
<evidence type="ECO:0000313" key="2">
    <source>
        <dbReference type="Proteomes" id="UP000051888"/>
    </source>
</evidence>